<gene>
    <name evidence="1" type="ORF">ISU07_18440</name>
</gene>
<comment type="caution">
    <text evidence="1">The sequence shown here is derived from an EMBL/GenBank/DDBJ whole genome shotgun (WGS) entry which is preliminary data.</text>
</comment>
<dbReference type="AlphaFoldDB" id="A0A930VCT3"/>
<keyword evidence="2" id="KW-1185">Reference proteome</keyword>
<reference evidence="1" key="1">
    <citation type="submission" date="2020-11" db="EMBL/GenBank/DDBJ databases">
        <title>Nocardioides sp. nov., isolated from Soil of Cynanchum wilfordii Hemsley rhizosphere.</title>
        <authorList>
            <person name="Lee J.-S."/>
            <person name="Suh M.K."/>
            <person name="Kim J.-S."/>
        </authorList>
    </citation>
    <scope>NUCLEOTIDE SEQUENCE</scope>
    <source>
        <strain evidence="1">KCTC 19275</strain>
    </source>
</reference>
<dbReference type="EMBL" id="JADKPN010000013">
    <property type="protein sequence ID" value="MBF4765114.1"/>
    <property type="molecule type" value="Genomic_DNA"/>
</dbReference>
<accession>A0A930VCT3</accession>
<dbReference type="RefSeq" id="WP_194708304.1">
    <property type="nucleotide sequence ID" value="NZ_JADKPN010000013.1"/>
</dbReference>
<evidence type="ECO:0000313" key="2">
    <source>
        <dbReference type="Proteomes" id="UP000640489"/>
    </source>
</evidence>
<sequence>MSLDFGIGKDGAGRAVVSASFVLARAPSPPDRLSSLVTHATVALDLVATAQDIVLARTRATALLANGPARAVATGPFGQVSLSFTGQDDEAGELLRCLVERSGGPTLRMEAMTAPGPGVTRRVSIQLGRLWELLSDRLGDSRQVRRVELERHLGDLVESGAVGLVETPTSQAARAAVVDVVVRRAVGVLVPQESLVPPPPGEETYRLTDRPPGDMSITAMVTVPGGPGAVLVSEKTLGDLVAEAGADPASFVSLVTTAGGRLTGLVPSRRLSARAGPSDRLLMVQAAGRLQPLVLAAGGSQDRPVVASALRPDVHVAIANSLPLAVFTPDEQQQPGPVVGAEHPAYWPDRVDGSFWYVPELTFLAPQANQAPADSPFLFDVTPTGHGLDGSAGLEATVTLTIGTRMPDDVRAAWEAAGSPTVKPVASEDLTVQLGVPFRDQNGTAQIQFHLAESASPSADYGTDTGRLVAVFRLADQWARMAYGAMSTPGFQAEPARVVVTAGYHGWVHKGGFFPVVQPDKIAVVLKPEAQVLAALRPPALRAAPGEPGTNEPQPRWNVGIAASQVGALAKAGITVEPRLNANVALIAAWNRGRYEWTRFNAASSVPALVPCADHGNLYRRVVAGEEPVGVGCQDVLKLGQAEFRTHEPITVAAARGYGKVLRSLTRPGHYVLVPDRYLAGRFGSGDGGRAYDPQLLLTSVLDDETAALRAVLAATLEADVPPAVRTAIVDELHARSPEVTLDLPWAAGLTQQVSLAVPGHGDVQCVPTPTGFTIMLTLDVSDFLVVKAMLETAGLIGGAVLTLPDRVTVSSTLELSLRHVTGPYDGGPVSLTRDNGRVELTNRIGSRVSVTSLRAAGGSEIAVGKVLATGESVSVSAARPDHGEYDVVSVVEAGHDTLDEVRVYVEDLEVEIVVVLAGNLGSAVALEVATTFQGHSETDPVVLTATHKQESRRFLLPLTAYVADPTLQLVSTAVAADGTRTSGAPLEWALRRQGAVIPVTVPSPDA</sequence>
<evidence type="ECO:0000313" key="1">
    <source>
        <dbReference type="EMBL" id="MBF4765114.1"/>
    </source>
</evidence>
<dbReference type="Proteomes" id="UP000640489">
    <property type="component" value="Unassembled WGS sequence"/>
</dbReference>
<proteinExistence type="predicted"/>
<protein>
    <submittedName>
        <fullName evidence="1">Uncharacterized protein</fullName>
    </submittedName>
</protein>
<name>A0A930VCT3_9ACTN</name>
<organism evidence="1 2">
    <name type="scientific">Nocardioides islandensis</name>
    <dbReference type="NCBI Taxonomy" id="433663"/>
    <lineage>
        <taxon>Bacteria</taxon>
        <taxon>Bacillati</taxon>
        <taxon>Actinomycetota</taxon>
        <taxon>Actinomycetes</taxon>
        <taxon>Propionibacteriales</taxon>
        <taxon>Nocardioidaceae</taxon>
        <taxon>Nocardioides</taxon>
    </lineage>
</organism>